<accession>A0AAE6ML73</accession>
<organism evidence="2 4">
    <name type="scientific">Mucilaginibacter rubeus</name>
    <dbReference type="NCBI Taxonomy" id="2027860"/>
    <lineage>
        <taxon>Bacteria</taxon>
        <taxon>Pseudomonadati</taxon>
        <taxon>Bacteroidota</taxon>
        <taxon>Sphingobacteriia</taxon>
        <taxon>Sphingobacteriales</taxon>
        <taxon>Sphingobacteriaceae</taxon>
        <taxon>Mucilaginibacter</taxon>
    </lineage>
</organism>
<evidence type="ECO:0000313" key="5">
    <source>
        <dbReference type="Proteomes" id="UP000663940"/>
    </source>
</evidence>
<evidence type="ECO:0000313" key="2">
    <source>
        <dbReference type="EMBL" id="QEM07234.1"/>
    </source>
</evidence>
<keyword evidence="1" id="KW-0472">Membrane</keyword>
<dbReference type="AlphaFoldDB" id="A0AAE6ML73"/>
<evidence type="ECO:0000256" key="1">
    <source>
        <dbReference type="SAM" id="Phobius"/>
    </source>
</evidence>
<dbReference type="RefSeq" id="WP_112653059.1">
    <property type="nucleotide sequence ID" value="NZ_CP043451.1"/>
</dbReference>
<dbReference type="Proteomes" id="UP000663940">
    <property type="component" value="Chromosome"/>
</dbReference>
<keyword evidence="1" id="KW-0812">Transmembrane</keyword>
<sequence>MWKRIHSNRDPRDTLYSEIKKEFGTYFQLAGEGSKRILDRYPKIAFAMMIVLLLTSAALSFTLFRHREKPGPVAAKAVISPVSDGFSRIMDAANGIKETLTLKKLVDSLTSKKQLSGRDSLTLDSALDRLKVITKH</sequence>
<dbReference type="Proteomes" id="UP000250557">
    <property type="component" value="Chromosome"/>
</dbReference>
<dbReference type="EMBL" id="CP043451">
    <property type="protein sequence ID" value="QEM07234.1"/>
    <property type="molecule type" value="Genomic_DNA"/>
</dbReference>
<feature type="transmembrane region" description="Helical" evidence="1">
    <location>
        <begin position="44"/>
        <end position="64"/>
    </location>
</feature>
<keyword evidence="1" id="KW-1133">Transmembrane helix</keyword>
<reference evidence="2 4" key="1">
    <citation type="submission" date="2019-08" db="EMBL/GenBank/DDBJ databases">
        <title>Comparative genome analysis confer to the adaptation heavy metal polluted environment.</title>
        <authorList>
            <person name="Li Y."/>
        </authorList>
    </citation>
    <scope>NUCLEOTIDE SEQUENCE [LARGE SCALE GENOMIC DNA]</scope>
    <source>
        <strain evidence="2 4">P2</strain>
    </source>
</reference>
<keyword evidence="5" id="KW-1185">Reference proteome</keyword>
<evidence type="ECO:0000313" key="4">
    <source>
        <dbReference type="Proteomes" id="UP000250557"/>
    </source>
</evidence>
<evidence type="ECO:0000313" key="3">
    <source>
        <dbReference type="EMBL" id="QTE50213.1"/>
    </source>
</evidence>
<name>A0AAE6ML73_9SPHI</name>
<dbReference type="EMBL" id="CP071880">
    <property type="protein sequence ID" value="QTE50213.1"/>
    <property type="molecule type" value="Genomic_DNA"/>
</dbReference>
<proteinExistence type="predicted"/>
<gene>
    <name evidence="2" type="ORF">DIU31_028425</name>
    <name evidence="3" type="ORF">J3L21_32580</name>
</gene>
<reference evidence="3 5" key="2">
    <citation type="submission" date="2021-03" db="EMBL/GenBank/DDBJ databases">
        <title>Mucilaginibacter strains isolated from gold and copper mining confer multi heavy-metal resistance.</title>
        <authorList>
            <person name="Li Y."/>
        </authorList>
    </citation>
    <scope>NUCLEOTIDE SEQUENCE [LARGE SCALE GENOMIC DNA]</scope>
    <source>
        <strain evidence="3 5">P2-4</strain>
    </source>
</reference>
<protein>
    <submittedName>
        <fullName evidence="2">Uncharacterized protein</fullName>
    </submittedName>
</protein>